<evidence type="ECO:0000313" key="2">
    <source>
        <dbReference type="WBParaSite" id="PEQ_0001250201-mRNA-1"/>
    </source>
</evidence>
<proteinExistence type="predicted"/>
<dbReference type="Proteomes" id="UP000887564">
    <property type="component" value="Unplaced"/>
</dbReference>
<keyword evidence="1" id="KW-1185">Reference proteome</keyword>
<sequence length="50" mass="5873">MTLPYTITTGTKEHFKIKFQTISITSQMSRFENYSIPNIQRKFRSSDLDA</sequence>
<dbReference type="AlphaFoldDB" id="A0A914S2G8"/>
<accession>A0A914S2G8</accession>
<evidence type="ECO:0000313" key="1">
    <source>
        <dbReference type="Proteomes" id="UP000887564"/>
    </source>
</evidence>
<dbReference type="WBParaSite" id="PEQ_0001250201-mRNA-1">
    <property type="protein sequence ID" value="PEQ_0001250201-mRNA-1"/>
    <property type="gene ID" value="PEQ_0001250201"/>
</dbReference>
<reference evidence="2" key="1">
    <citation type="submission" date="2022-11" db="UniProtKB">
        <authorList>
            <consortium name="WormBaseParasite"/>
        </authorList>
    </citation>
    <scope>IDENTIFICATION</scope>
</reference>
<organism evidence="1 2">
    <name type="scientific">Parascaris equorum</name>
    <name type="common">Equine roundworm</name>
    <dbReference type="NCBI Taxonomy" id="6256"/>
    <lineage>
        <taxon>Eukaryota</taxon>
        <taxon>Metazoa</taxon>
        <taxon>Ecdysozoa</taxon>
        <taxon>Nematoda</taxon>
        <taxon>Chromadorea</taxon>
        <taxon>Rhabditida</taxon>
        <taxon>Spirurina</taxon>
        <taxon>Ascaridomorpha</taxon>
        <taxon>Ascaridoidea</taxon>
        <taxon>Ascarididae</taxon>
        <taxon>Parascaris</taxon>
    </lineage>
</organism>
<protein>
    <submittedName>
        <fullName evidence="2">Uncharacterized protein</fullName>
    </submittedName>
</protein>
<name>A0A914S2G8_PAREQ</name>